<dbReference type="InParanoid" id="A0A804NRE3"/>
<protein>
    <submittedName>
        <fullName evidence="1">Uncharacterized protein</fullName>
    </submittedName>
</protein>
<name>A0A804NRE3_MAIZE</name>
<organism evidence="1 2">
    <name type="scientific">Zea mays</name>
    <name type="common">Maize</name>
    <dbReference type="NCBI Taxonomy" id="4577"/>
    <lineage>
        <taxon>Eukaryota</taxon>
        <taxon>Viridiplantae</taxon>
        <taxon>Streptophyta</taxon>
        <taxon>Embryophyta</taxon>
        <taxon>Tracheophyta</taxon>
        <taxon>Spermatophyta</taxon>
        <taxon>Magnoliopsida</taxon>
        <taxon>Liliopsida</taxon>
        <taxon>Poales</taxon>
        <taxon>Poaceae</taxon>
        <taxon>PACMAD clade</taxon>
        <taxon>Panicoideae</taxon>
        <taxon>Andropogonodae</taxon>
        <taxon>Andropogoneae</taxon>
        <taxon>Tripsacinae</taxon>
        <taxon>Zea</taxon>
    </lineage>
</organism>
<evidence type="ECO:0000313" key="1">
    <source>
        <dbReference type="EnsemblPlants" id="Zm00001eb180230_P001"/>
    </source>
</evidence>
<dbReference type="EnsemblPlants" id="Zm00001eb180230_T001">
    <property type="protein sequence ID" value="Zm00001eb180230_P001"/>
    <property type="gene ID" value="Zm00001eb180230"/>
</dbReference>
<reference evidence="2" key="1">
    <citation type="journal article" date="2009" name="Science">
        <title>The B73 maize genome: complexity, diversity, and dynamics.</title>
        <authorList>
            <person name="Schnable P.S."/>
            <person name="Ware D."/>
            <person name="Fulton R.S."/>
            <person name="Stein J.C."/>
            <person name="Wei F."/>
            <person name="Pasternak S."/>
            <person name="Liang C."/>
            <person name="Zhang J."/>
            <person name="Fulton L."/>
            <person name="Graves T.A."/>
            <person name="Minx P."/>
            <person name="Reily A.D."/>
            <person name="Courtney L."/>
            <person name="Kruchowski S.S."/>
            <person name="Tomlinson C."/>
            <person name="Strong C."/>
            <person name="Delehaunty K."/>
            <person name="Fronick C."/>
            <person name="Courtney B."/>
            <person name="Rock S.M."/>
            <person name="Belter E."/>
            <person name="Du F."/>
            <person name="Kim K."/>
            <person name="Abbott R.M."/>
            <person name="Cotton M."/>
            <person name="Levy A."/>
            <person name="Marchetto P."/>
            <person name="Ochoa K."/>
            <person name="Jackson S.M."/>
            <person name="Gillam B."/>
            <person name="Chen W."/>
            <person name="Yan L."/>
            <person name="Higginbotham J."/>
            <person name="Cardenas M."/>
            <person name="Waligorski J."/>
            <person name="Applebaum E."/>
            <person name="Phelps L."/>
            <person name="Falcone J."/>
            <person name="Kanchi K."/>
            <person name="Thane T."/>
            <person name="Scimone A."/>
            <person name="Thane N."/>
            <person name="Henke J."/>
            <person name="Wang T."/>
            <person name="Ruppert J."/>
            <person name="Shah N."/>
            <person name="Rotter K."/>
            <person name="Hodges J."/>
            <person name="Ingenthron E."/>
            <person name="Cordes M."/>
            <person name="Kohlberg S."/>
            <person name="Sgro J."/>
            <person name="Delgado B."/>
            <person name="Mead K."/>
            <person name="Chinwalla A."/>
            <person name="Leonard S."/>
            <person name="Crouse K."/>
            <person name="Collura K."/>
            <person name="Kudrna D."/>
            <person name="Currie J."/>
            <person name="He R."/>
            <person name="Angelova A."/>
            <person name="Rajasekar S."/>
            <person name="Mueller T."/>
            <person name="Lomeli R."/>
            <person name="Scara G."/>
            <person name="Ko A."/>
            <person name="Delaney K."/>
            <person name="Wissotski M."/>
            <person name="Lopez G."/>
            <person name="Campos D."/>
            <person name="Braidotti M."/>
            <person name="Ashley E."/>
            <person name="Golser W."/>
            <person name="Kim H."/>
            <person name="Lee S."/>
            <person name="Lin J."/>
            <person name="Dujmic Z."/>
            <person name="Kim W."/>
            <person name="Talag J."/>
            <person name="Zuccolo A."/>
            <person name="Fan C."/>
            <person name="Sebastian A."/>
            <person name="Kramer M."/>
            <person name="Spiegel L."/>
            <person name="Nascimento L."/>
            <person name="Zutavern T."/>
            <person name="Miller B."/>
            <person name="Ambroise C."/>
            <person name="Muller S."/>
            <person name="Spooner W."/>
            <person name="Narechania A."/>
            <person name="Ren L."/>
            <person name="Wei S."/>
            <person name="Kumari S."/>
            <person name="Faga B."/>
            <person name="Levy M.J."/>
            <person name="McMahan L."/>
            <person name="Van Buren P."/>
            <person name="Vaughn M.W."/>
            <person name="Ying K."/>
            <person name="Yeh C.-T."/>
            <person name="Emrich S.J."/>
            <person name="Jia Y."/>
            <person name="Kalyanaraman A."/>
            <person name="Hsia A.-P."/>
            <person name="Barbazuk W.B."/>
            <person name="Baucom R.S."/>
            <person name="Brutnell T.P."/>
            <person name="Carpita N.C."/>
            <person name="Chaparro C."/>
            <person name="Chia J.-M."/>
            <person name="Deragon J.-M."/>
            <person name="Estill J.C."/>
            <person name="Fu Y."/>
            <person name="Jeddeloh J.A."/>
            <person name="Han Y."/>
            <person name="Lee H."/>
            <person name="Li P."/>
            <person name="Lisch D.R."/>
            <person name="Liu S."/>
            <person name="Liu Z."/>
            <person name="Nagel D.H."/>
            <person name="McCann M.C."/>
            <person name="SanMiguel P."/>
            <person name="Myers A.M."/>
            <person name="Nettleton D."/>
            <person name="Nguyen J."/>
            <person name="Penning B.W."/>
            <person name="Ponnala L."/>
            <person name="Schneider K.L."/>
            <person name="Schwartz D.C."/>
            <person name="Sharma A."/>
            <person name="Soderlund C."/>
            <person name="Springer N.M."/>
            <person name="Sun Q."/>
            <person name="Wang H."/>
            <person name="Waterman M."/>
            <person name="Westerman R."/>
            <person name="Wolfgruber T.K."/>
            <person name="Yang L."/>
            <person name="Yu Y."/>
            <person name="Zhang L."/>
            <person name="Zhou S."/>
            <person name="Zhu Q."/>
            <person name="Bennetzen J.L."/>
            <person name="Dawe R.K."/>
            <person name="Jiang J."/>
            <person name="Jiang N."/>
            <person name="Presting G.G."/>
            <person name="Wessler S.R."/>
            <person name="Aluru S."/>
            <person name="Martienssen R.A."/>
            <person name="Clifton S.W."/>
            <person name="McCombie W.R."/>
            <person name="Wing R.A."/>
            <person name="Wilson R.K."/>
        </authorList>
    </citation>
    <scope>NUCLEOTIDE SEQUENCE [LARGE SCALE GENOMIC DNA]</scope>
    <source>
        <strain evidence="2">cv. B73</strain>
    </source>
</reference>
<evidence type="ECO:0000313" key="2">
    <source>
        <dbReference type="Proteomes" id="UP000007305"/>
    </source>
</evidence>
<dbReference type="AlphaFoldDB" id="A0A804NRE3"/>
<accession>A0A804NRE3</accession>
<keyword evidence="2" id="KW-1185">Reference proteome</keyword>
<reference evidence="1" key="2">
    <citation type="submission" date="2019-07" db="EMBL/GenBank/DDBJ databases">
        <authorList>
            <person name="Seetharam A."/>
            <person name="Woodhouse M."/>
            <person name="Cannon E."/>
        </authorList>
    </citation>
    <scope>NUCLEOTIDE SEQUENCE [LARGE SCALE GENOMIC DNA]</scope>
    <source>
        <strain evidence="1">cv. B73</strain>
    </source>
</reference>
<reference evidence="1" key="3">
    <citation type="submission" date="2021-05" db="UniProtKB">
        <authorList>
            <consortium name="EnsemblPlants"/>
        </authorList>
    </citation>
    <scope>IDENTIFICATION</scope>
    <source>
        <strain evidence="1">cv. B73</strain>
    </source>
</reference>
<dbReference type="Gramene" id="Zm00001eb180230_T001">
    <property type="protein sequence ID" value="Zm00001eb180230_P001"/>
    <property type="gene ID" value="Zm00001eb180230"/>
</dbReference>
<proteinExistence type="predicted"/>
<sequence>MESFGYFLGHRCLQTSASSLTSLSSQPLLPALTSPVWRSLAPRRCLCLSRPLDPSICSLAFTLSPACPEVCPLCVSSSSPWLASDPAREFPQRRQLAGLQLACIMVVAPSLLVGSCVAAHTCRTPLLLCWLRAPDYVLRSSLALAAGHHQPCLPRLVHSVAREVLDVMAELRNGGNENRSCARDL</sequence>
<dbReference type="Proteomes" id="UP000007305">
    <property type="component" value="Chromosome 4"/>
</dbReference>